<proteinExistence type="inferred from homology"/>
<dbReference type="GO" id="GO:0004674">
    <property type="term" value="F:protein serine/threonine kinase activity"/>
    <property type="evidence" value="ECO:0000318"/>
    <property type="project" value="GO_Central"/>
</dbReference>
<evidence type="ECO:0000256" key="7">
    <source>
        <dbReference type="SAM" id="MobiDB-lite"/>
    </source>
</evidence>
<reference evidence="9 10" key="2">
    <citation type="journal article" date="2011" name="PLoS Genet.">
        <title>Caenorhabditis briggsae recombinant inbred line genotypes reveal inter-strain incompatibility and the evolution of recombination.</title>
        <authorList>
            <person name="Ross J.A."/>
            <person name="Koboldt D.C."/>
            <person name="Staisch J.E."/>
            <person name="Chamberlin H.M."/>
            <person name="Gupta B.P."/>
            <person name="Miller R.D."/>
            <person name="Baird S.E."/>
            <person name="Haag E.S."/>
        </authorList>
    </citation>
    <scope>NUCLEOTIDE SEQUENCE [LARGE SCALE GENOMIC DNA]</scope>
    <source>
        <strain evidence="9 10">AF16</strain>
    </source>
</reference>
<dbReference type="Proteomes" id="UP000008549">
    <property type="component" value="Unassembled WGS sequence"/>
</dbReference>
<organism evidence="9 10">
    <name type="scientific">Caenorhabditis briggsae</name>
    <dbReference type="NCBI Taxonomy" id="6238"/>
    <lineage>
        <taxon>Eukaryota</taxon>
        <taxon>Metazoa</taxon>
        <taxon>Ecdysozoa</taxon>
        <taxon>Nematoda</taxon>
        <taxon>Chromadorea</taxon>
        <taxon>Rhabditida</taxon>
        <taxon>Rhabditina</taxon>
        <taxon>Rhabditomorpha</taxon>
        <taxon>Rhabditoidea</taxon>
        <taxon>Rhabditidae</taxon>
        <taxon>Peloderinae</taxon>
        <taxon>Caenorhabditis</taxon>
    </lineage>
</organism>
<dbReference type="AlphaFoldDB" id="A8X7N7"/>
<dbReference type="Gene3D" id="3.30.200.20">
    <property type="entry name" value="Phosphorylase Kinase, domain 1"/>
    <property type="match status" value="1"/>
</dbReference>
<keyword evidence="1" id="KW-0723">Serine/threonine-protein kinase</keyword>
<keyword evidence="3" id="KW-0547">Nucleotide-binding</keyword>
<dbReference type="eggNOG" id="KOG0671">
    <property type="taxonomic scope" value="Eukaryota"/>
</dbReference>
<dbReference type="GO" id="GO:0005524">
    <property type="term" value="F:ATP binding"/>
    <property type="evidence" value="ECO:0007669"/>
    <property type="project" value="UniProtKB-KW"/>
</dbReference>
<feature type="domain" description="Protein kinase" evidence="8">
    <location>
        <begin position="1"/>
        <end position="231"/>
    </location>
</feature>
<dbReference type="PROSITE" id="PS50011">
    <property type="entry name" value="PROTEIN_KINASE_DOM"/>
    <property type="match status" value="1"/>
</dbReference>
<evidence type="ECO:0000256" key="3">
    <source>
        <dbReference type="ARBA" id="ARBA00022741"/>
    </source>
</evidence>
<comment type="similarity">
    <text evidence="6">Belongs to the protein kinase superfamily. CMGC Ser/Thr protein kinase family. Lammer subfamily.</text>
</comment>
<evidence type="ECO:0000259" key="8">
    <source>
        <dbReference type="PROSITE" id="PS50011"/>
    </source>
</evidence>
<dbReference type="HOGENOM" id="CLU_1185954_0_0_1"/>
<evidence type="ECO:0000256" key="6">
    <source>
        <dbReference type="ARBA" id="ARBA00037966"/>
    </source>
</evidence>
<evidence type="ECO:0000256" key="4">
    <source>
        <dbReference type="ARBA" id="ARBA00022777"/>
    </source>
</evidence>
<keyword evidence="5" id="KW-0067">ATP-binding</keyword>
<protein>
    <submittedName>
        <fullName evidence="9">Protein CBG08911</fullName>
    </submittedName>
</protein>
<dbReference type="SUPFAM" id="SSF56112">
    <property type="entry name" value="Protein kinase-like (PK-like)"/>
    <property type="match status" value="1"/>
</dbReference>
<dbReference type="GeneID" id="8590742"/>
<dbReference type="InterPro" id="IPR000719">
    <property type="entry name" value="Prot_kinase_dom"/>
</dbReference>
<reference evidence="9 10" key="1">
    <citation type="journal article" date="2003" name="PLoS Biol.">
        <title>The genome sequence of Caenorhabditis briggsae: a platform for comparative genomics.</title>
        <authorList>
            <person name="Stein L.D."/>
            <person name="Bao Z."/>
            <person name="Blasiar D."/>
            <person name="Blumenthal T."/>
            <person name="Brent M.R."/>
            <person name="Chen N."/>
            <person name="Chinwalla A."/>
            <person name="Clarke L."/>
            <person name="Clee C."/>
            <person name="Coghlan A."/>
            <person name="Coulson A."/>
            <person name="D'Eustachio P."/>
            <person name="Fitch D.H."/>
            <person name="Fulton L.A."/>
            <person name="Fulton R.E."/>
            <person name="Griffiths-Jones S."/>
            <person name="Harris T.W."/>
            <person name="Hillier L.W."/>
            <person name="Kamath R."/>
            <person name="Kuwabara P.E."/>
            <person name="Mardis E.R."/>
            <person name="Marra M.A."/>
            <person name="Miner T.L."/>
            <person name="Minx P."/>
            <person name="Mullikin J.C."/>
            <person name="Plumb R.W."/>
            <person name="Rogers J."/>
            <person name="Schein J.E."/>
            <person name="Sohrmann M."/>
            <person name="Spieth J."/>
            <person name="Stajich J.E."/>
            <person name="Wei C."/>
            <person name="Willey D."/>
            <person name="Wilson R.K."/>
            <person name="Durbin R."/>
            <person name="Waterston R.H."/>
        </authorList>
    </citation>
    <scope>NUCLEOTIDE SEQUENCE [LARGE SCALE GENOMIC DNA]</scope>
    <source>
        <strain evidence="9 10">AF16</strain>
    </source>
</reference>
<keyword evidence="10" id="KW-1185">Reference proteome</keyword>
<keyword evidence="2" id="KW-0808">Transferase</keyword>
<dbReference type="SMART" id="SM00220">
    <property type="entry name" value="S_TKc"/>
    <property type="match status" value="1"/>
</dbReference>
<dbReference type="InParanoid" id="A8X7N7"/>
<feature type="region of interest" description="Disordered" evidence="7">
    <location>
        <begin position="1"/>
        <end position="21"/>
    </location>
</feature>
<evidence type="ECO:0000256" key="5">
    <source>
        <dbReference type="ARBA" id="ARBA00022840"/>
    </source>
</evidence>
<dbReference type="EMBL" id="HE601213">
    <property type="protein sequence ID" value="CAP28648.1"/>
    <property type="molecule type" value="Genomic_DNA"/>
</dbReference>
<dbReference type="GO" id="GO:0005634">
    <property type="term" value="C:nucleus"/>
    <property type="evidence" value="ECO:0000318"/>
    <property type="project" value="GO_Central"/>
</dbReference>
<evidence type="ECO:0000256" key="1">
    <source>
        <dbReference type="ARBA" id="ARBA00022527"/>
    </source>
</evidence>
<dbReference type="KEGG" id="cbr:CBG_08911"/>
<gene>
    <name evidence="9" type="ORF">CBG08911</name>
    <name evidence="9" type="ORF">CBG_08911</name>
</gene>
<dbReference type="InterPro" id="IPR051175">
    <property type="entry name" value="CLK_kinases"/>
</dbReference>
<dbReference type="PANTHER" id="PTHR45646:SF8">
    <property type="entry name" value="PROTEIN KINASE DOMAIN-CONTAINING PROTEIN"/>
    <property type="match status" value="1"/>
</dbReference>
<dbReference type="InterPro" id="IPR011009">
    <property type="entry name" value="Kinase-like_dom_sf"/>
</dbReference>
<evidence type="ECO:0000313" key="10">
    <source>
        <dbReference type="Proteomes" id="UP000008549"/>
    </source>
</evidence>
<dbReference type="Pfam" id="PF00069">
    <property type="entry name" value="Pkinase"/>
    <property type="match status" value="1"/>
</dbReference>
<evidence type="ECO:0000256" key="2">
    <source>
        <dbReference type="ARBA" id="ARBA00022679"/>
    </source>
</evidence>
<dbReference type="GO" id="GO:0043484">
    <property type="term" value="P:regulation of RNA splicing"/>
    <property type="evidence" value="ECO:0000318"/>
    <property type="project" value="GO_Central"/>
</dbReference>
<dbReference type="Gene3D" id="1.10.510.10">
    <property type="entry name" value="Transferase(Phosphotransferase) domain 1"/>
    <property type="match status" value="1"/>
</dbReference>
<evidence type="ECO:0000313" key="9">
    <source>
        <dbReference type="EMBL" id="CAP28648.1"/>
    </source>
</evidence>
<dbReference type="CTD" id="8590742"/>
<dbReference type="PANTHER" id="PTHR45646">
    <property type="entry name" value="SERINE/THREONINE-PROTEIN KINASE DOA-RELATED"/>
    <property type="match status" value="1"/>
</dbReference>
<name>A8X7N7_CAEBR</name>
<accession>A8X7N7</accession>
<keyword evidence="4" id="KW-0418">Kinase</keyword>
<dbReference type="RefSeq" id="XP_002648733.1">
    <property type="nucleotide sequence ID" value="XM_002648687.1"/>
</dbReference>
<sequence>MQQNDELSPGYDYEPPGVDRRALPNSLQLHNGEQYTVRGLFGSGGFGDVYRVRDGNGRQYAAKMFSRRTYNYSSDRERQAFQRIAQNPHTNLLLLHLAGQLINPPPGIPYNEKSDVWSMGCLMGEMCIGKPIFISKIGITETQKQQSQFEFMVSRMNATIPSEMITKSRQGRRCKLNLSFLENRKENNQDSLMNLLREYTDLPMFEFLKFMLIFDPTERPSFEEVIKQKFLTNF</sequence>